<sequence>MGVYAIKSEKPIVTTKPLVRNTVNQDYMNWVNYMNTHDFTFKIDGDNNLKVKATKNK</sequence>
<dbReference type="EMBL" id="BK015895">
    <property type="protein sequence ID" value="DAD72186.1"/>
    <property type="molecule type" value="Genomic_DNA"/>
</dbReference>
<reference evidence="1" key="1">
    <citation type="journal article" date="2021" name="Proc. Natl. Acad. Sci. U.S.A.">
        <title>A Catalog of Tens of Thousands of Viruses from Human Metagenomes Reveals Hidden Associations with Chronic Diseases.</title>
        <authorList>
            <person name="Tisza M.J."/>
            <person name="Buck C.B."/>
        </authorList>
    </citation>
    <scope>NUCLEOTIDE SEQUENCE</scope>
    <source>
        <strain evidence="1">CtTC45</strain>
    </source>
</reference>
<name>A0A8S5LQH8_9CAUD</name>
<accession>A0A8S5LQH8</accession>
<protein>
    <submittedName>
        <fullName evidence="1">Uncharacterized protein</fullName>
    </submittedName>
</protein>
<evidence type="ECO:0000313" key="1">
    <source>
        <dbReference type="EMBL" id="DAD72186.1"/>
    </source>
</evidence>
<organism evidence="1">
    <name type="scientific">Siphoviridae sp. ctTC45</name>
    <dbReference type="NCBI Taxonomy" id="2827573"/>
    <lineage>
        <taxon>Viruses</taxon>
        <taxon>Duplodnaviria</taxon>
        <taxon>Heunggongvirae</taxon>
        <taxon>Uroviricota</taxon>
        <taxon>Caudoviricetes</taxon>
    </lineage>
</organism>
<proteinExistence type="predicted"/>